<dbReference type="PROSITE" id="PS01036">
    <property type="entry name" value="HSP70_3"/>
    <property type="match status" value="1"/>
</dbReference>
<dbReference type="SUPFAM" id="SSF100920">
    <property type="entry name" value="Heat shock protein 70kD (HSP70), peptide-binding domain"/>
    <property type="match status" value="1"/>
</dbReference>
<dbReference type="GO" id="GO:0140662">
    <property type="term" value="F:ATP-dependent protein folding chaperone"/>
    <property type="evidence" value="ECO:0007669"/>
    <property type="project" value="InterPro"/>
</dbReference>
<dbReference type="PANTHER" id="PTHR19375">
    <property type="entry name" value="HEAT SHOCK PROTEIN 70KDA"/>
    <property type="match status" value="1"/>
</dbReference>
<evidence type="ECO:0000256" key="3">
    <source>
        <dbReference type="ARBA" id="ARBA00022840"/>
    </source>
</evidence>
<dbReference type="FunFam" id="3.90.640.10:FF:000003">
    <property type="entry name" value="Molecular chaperone DnaK"/>
    <property type="match status" value="1"/>
</dbReference>
<dbReference type="KEGG" id="psl:Psta_2082"/>
<evidence type="ECO:0000313" key="8">
    <source>
        <dbReference type="Proteomes" id="UP000001887"/>
    </source>
</evidence>
<dbReference type="FunFam" id="3.30.420.40:FF:000545">
    <property type="entry name" value="Endoplasmic reticulum chaperone BiP"/>
    <property type="match status" value="1"/>
</dbReference>
<dbReference type="PROSITE" id="PS00329">
    <property type="entry name" value="HSP70_2"/>
    <property type="match status" value="1"/>
</dbReference>
<keyword evidence="4" id="KW-0143">Chaperone</keyword>
<dbReference type="CDD" id="cd24029">
    <property type="entry name" value="ASKHA_NBD_HSP70_DnaK_HscA_HscC"/>
    <property type="match status" value="1"/>
</dbReference>
<evidence type="ECO:0000256" key="5">
    <source>
        <dbReference type="RuleBase" id="RU003322"/>
    </source>
</evidence>
<dbReference type="STRING" id="530564.Psta_2082"/>
<protein>
    <submittedName>
        <fullName evidence="7">2-alkenal reductase</fullName>
        <ecNumber evidence="7">1.3.1.74</ecNumber>
    </submittedName>
</protein>
<dbReference type="Gene3D" id="2.60.34.10">
    <property type="entry name" value="Substrate Binding Domain Of DNAk, Chain A, domain 1"/>
    <property type="match status" value="1"/>
</dbReference>
<feature type="region of interest" description="Disordered" evidence="6">
    <location>
        <begin position="534"/>
        <end position="571"/>
    </location>
</feature>
<keyword evidence="2 5" id="KW-0547">Nucleotide-binding</keyword>
<dbReference type="Gene3D" id="3.90.640.10">
    <property type="entry name" value="Actin, Chain A, domain 4"/>
    <property type="match status" value="1"/>
</dbReference>
<keyword evidence="7" id="KW-0560">Oxidoreductase</keyword>
<dbReference type="Pfam" id="PF00012">
    <property type="entry name" value="HSP70"/>
    <property type="match status" value="1"/>
</dbReference>
<dbReference type="InterPro" id="IPR043129">
    <property type="entry name" value="ATPase_NBD"/>
</dbReference>
<dbReference type="HOGENOM" id="CLU_005965_0_0_0"/>
<dbReference type="InterPro" id="IPR013126">
    <property type="entry name" value="Hsp_70_fam"/>
</dbReference>
<name>D2R1N7_PIRSD</name>
<evidence type="ECO:0000256" key="1">
    <source>
        <dbReference type="ARBA" id="ARBA00007381"/>
    </source>
</evidence>
<gene>
    <name evidence="7" type="ordered locus">Psta_2082</name>
</gene>
<organism evidence="7 8">
    <name type="scientific">Pirellula staleyi (strain ATCC 27377 / DSM 6068 / ICPB 4128)</name>
    <name type="common">Pirella staleyi</name>
    <dbReference type="NCBI Taxonomy" id="530564"/>
    <lineage>
        <taxon>Bacteria</taxon>
        <taxon>Pseudomonadati</taxon>
        <taxon>Planctomycetota</taxon>
        <taxon>Planctomycetia</taxon>
        <taxon>Pirellulales</taxon>
        <taxon>Pirellulaceae</taxon>
        <taxon>Pirellula</taxon>
    </lineage>
</organism>
<sequence>MKSSRSPAVGIDLGTTFSVIASLDDLGRPQTLINAEGDKITPSVIFFEGENVVVGKEAAKAIATDAEQVAECSKRDLGSRFFHKSIGGRQYPPEALEAWVLNKLRKDAEKLVGKLDKVVITVPAYFDEVRRKATQDAGYIAGFEVMDIINEPTAAAVAFGFQQGFMRADASTTDRKKILVYDLGGGTFDVTVMEIGGRNFNALATDGDVQLGGKDWDSRLVDYVAEEFLKKHHIDPREEPNSLGRLSRECEEAKRTLSARMKVTIPCDYLGKAIRVEMTRQTFHEITQDLLVRTSFTTRQTLSAAGLAWSDIDRVLLVGGSSRMPAVVDMLRELSGKEPDCSVSPDEAVAHGAALHAGLLLAHHEGKSPSFRIRNVNSHSLGVVATDAKTKRSRNAILIPRNTPLPVVARRVFRTQRAAQKSILVQIVEGESTSPDDCSQLGKCSVRNLPTNLPAQSPIEVRFRYEENGRLTVTVQVEGSEGALSHEINRENSLTRDQLDSWRKYISGLGPITPPAPANLSGVPLENSPRAIAETIDYSPGSEVNASKGQKSAKQAQAEEASESSLKKRWV</sequence>
<comment type="similarity">
    <text evidence="1 5">Belongs to the heat shock protein 70 family.</text>
</comment>
<dbReference type="OrthoDB" id="9766019at2"/>
<evidence type="ECO:0000256" key="6">
    <source>
        <dbReference type="SAM" id="MobiDB-lite"/>
    </source>
</evidence>
<dbReference type="EC" id="1.3.1.74" evidence="7"/>
<accession>D2R1N7</accession>
<dbReference type="InterPro" id="IPR018181">
    <property type="entry name" value="Heat_shock_70_CS"/>
</dbReference>
<evidence type="ECO:0000256" key="4">
    <source>
        <dbReference type="ARBA" id="ARBA00023186"/>
    </source>
</evidence>
<dbReference type="Gene3D" id="3.30.420.40">
    <property type="match status" value="2"/>
</dbReference>
<evidence type="ECO:0000313" key="7">
    <source>
        <dbReference type="EMBL" id="ADB16756.1"/>
    </source>
</evidence>
<keyword evidence="3 5" id="KW-0067">ATP-binding</keyword>
<dbReference type="AlphaFoldDB" id="D2R1N7"/>
<reference evidence="7 8" key="1">
    <citation type="journal article" date="2009" name="Stand. Genomic Sci.">
        <title>Complete genome sequence of Pirellula staleyi type strain (ATCC 27377).</title>
        <authorList>
            <person name="Clum A."/>
            <person name="Tindall B.J."/>
            <person name="Sikorski J."/>
            <person name="Ivanova N."/>
            <person name="Mavrommatis K."/>
            <person name="Lucas S."/>
            <person name="Glavina del Rio T."/>
            <person name="Nolan M."/>
            <person name="Chen F."/>
            <person name="Tice H."/>
            <person name="Pitluck S."/>
            <person name="Cheng J.F."/>
            <person name="Chertkov O."/>
            <person name="Brettin T."/>
            <person name="Han C."/>
            <person name="Detter J.C."/>
            <person name="Kuske C."/>
            <person name="Bruce D."/>
            <person name="Goodwin L."/>
            <person name="Ovchinikova G."/>
            <person name="Pati A."/>
            <person name="Mikhailova N."/>
            <person name="Chen A."/>
            <person name="Palaniappan K."/>
            <person name="Land M."/>
            <person name="Hauser L."/>
            <person name="Chang Y.J."/>
            <person name="Jeffries C.D."/>
            <person name="Chain P."/>
            <person name="Rohde M."/>
            <person name="Goker M."/>
            <person name="Bristow J."/>
            <person name="Eisen J.A."/>
            <person name="Markowitz V."/>
            <person name="Hugenholtz P."/>
            <person name="Kyrpides N.C."/>
            <person name="Klenk H.P."/>
            <person name="Lapidus A."/>
        </authorList>
    </citation>
    <scope>NUCLEOTIDE SEQUENCE [LARGE SCALE GENOMIC DNA]</scope>
    <source>
        <strain evidence="8">ATCC 27377 / DSM 6068 / ICPB 4128</strain>
    </source>
</reference>
<dbReference type="SUPFAM" id="SSF53067">
    <property type="entry name" value="Actin-like ATPase domain"/>
    <property type="match status" value="2"/>
</dbReference>
<dbReference type="GO" id="GO:0032440">
    <property type="term" value="F:2-alkenal reductase [NAD(P)H] activity"/>
    <property type="evidence" value="ECO:0007669"/>
    <property type="project" value="UniProtKB-EC"/>
</dbReference>
<dbReference type="PRINTS" id="PR00301">
    <property type="entry name" value="HEATSHOCK70"/>
</dbReference>
<dbReference type="Proteomes" id="UP000001887">
    <property type="component" value="Chromosome"/>
</dbReference>
<evidence type="ECO:0000256" key="2">
    <source>
        <dbReference type="ARBA" id="ARBA00022741"/>
    </source>
</evidence>
<feature type="compositionally biased region" description="Low complexity" evidence="6">
    <location>
        <begin position="546"/>
        <end position="559"/>
    </location>
</feature>
<dbReference type="PROSITE" id="PS00297">
    <property type="entry name" value="HSP70_1"/>
    <property type="match status" value="1"/>
</dbReference>
<dbReference type="InterPro" id="IPR029047">
    <property type="entry name" value="HSP70_peptide-bd_sf"/>
</dbReference>
<proteinExistence type="inferred from homology"/>
<dbReference type="eggNOG" id="COG0443">
    <property type="taxonomic scope" value="Bacteria"/>
</dbReference>
<dbReference type="EMBL" id="CP001848">
    <property type="protein sequence ID" value="ADB16756.1"/>
    <property type="molecule type" value="Genomic_DNA"/>
</dbReference>
<dbReference type="GO" id="GO:0005524">
    <property type="term" value="F:ATP binding"/>
    <property type="evidence" value="ECO:0007669"/>
    <property type="project" value="UniProtKB-KW"/>
</dbReference>
<keyword evidence="8" id="KW-1185">Reference proteome</keyword>